<proteinExistence type="predicted"/>
<dbReference type="Proteomes" id="UP001054945">
    <property type="component" value="Unassembled WGS sequence"/>
</dbReference>
<accession>A0AAV4N9V8</accession>
<dbReference type="AlphaFoldDB" id="A0AAV4N9V8"/>
<name>A0AAV4N9V8_CAEEX</name>
<protein>
    <submittedName>
        <fullName evidence="1">Uncharacterized protein</fullName>
    </submittedName>
</protein>
<reference evidence="1 2" key="1">
    <citation type="submission" date="2021-06" db="EMBL/GenBank/DDBJ databases">
        <title>Caerostris extrusa draft genome.</title>
        <authorList>
            <person name="Kono N."/>
            <person name="Arakawa K."/>
        </authorList>
    </citation>
    <scope>NUCLEOTIDE SEQUENCE [LARGE SCALE GENOMIC DNA]</scope>
</reference>
<keyword evidence="2" id="KW-1185">Reference proteome</keyword>
<evidence type="ECO:0000313" key="1">
    <source>
        <dbReference type="EMBL" id="GIX81248.1"/>
    </source>
</evidence>
<sequence length="69" mass="7885">MQPVENLIQCLLQIQPNRGTRRRTILGCPGCIALSKERSQRRIRSFRLTVECPGLRAHPDMTERLLCPG</sequence>
<organism evidence="1 2">
    <name type="scientific">Caerostris extrusa</name>
    <name type="common">Bark spider</name>
    <name type="synonym">Caerostris bankana</name>
    <dbReference type="NCBI Taxonomy" id="172846"/>
    <lineage>
        <taxon>Eukaryota</taxon>
        <taxon>Metazoa</taxon>
        <taxon>Ecdysozoa</taxon>
        <taxon>Arthropoda</taxon>
        <taxon>Chelicerata</taxon>
        <taxon>Arachnida</taxon>
        <taxon>Araneae</taxon>
        <taxon>Araneomorphae</taxon>
        <taxon>Entelegynae</taxon>
        <taxon>Araneoidea</taxon>
        <taxon>Araneidae</taxon>
        <taxon>Caerostris</taxon>
    </lineage>
</organism>
<comment type="caution">
    <text evidence="1">The sequence shown here is derived from an EMBL/GenBank/DDBJ whole genome shotgun (WGS) entry which is preliminary data.</text>
</comment>
<dbReference type="EMBL" id="BPLR01003108">
    <property type="protein sequence ID" value="GIX81248.1"/>
    <property type="molecule type" value="Genomic_DNA"/>
</dbReference>
<evidence type="ECO:0000313" key="2">
    <source>
        <dbReference type="Proteomes" id="UP001054945"/>
    </source>
</evidence>
<gene>
    <name evidence="1" type="ORF">CEXT_552891</name>
</gene>